<dbReference type="GO" id="GO:0043564">
    <property type="term" value="C:Ku70:Ku80 complex"/>
    <property type="evidence" value="ECO:0007669"/>
    <property type="project" value="TreeGrafter"/>
</dbReference>
<feature type="compositionally biased region" description="Acidic residues" evidence="6">
    <location>
        <begin position="460"/>
        <end position="472"/>
    </location>
</feature>
<proteinExistence type="predicted"/>
<keyword evidence="3" id="KW-0158">Chromosome</keyword>
<dbReference type="GO" id="GO:0042162">
    <property type="term" value="F:telomeric DNA binding"/>
    <property type="evidence" value="ECO:0007669"/>
    <property type="project" value="TreeGrafter"/>
</dbReference>
<keyword evidence="4" id="KW-0779">Telomere</keyword>
<protein>
    <recommendedName>
        <fullName evidence="2">DNA helicase</fullName>
        <ecNumber evidence="2">3.6.4.12</ecNumber>
    </recommendedName>
</protein>
<dbReference type="PANTHER" id="PTHR12604">
    <property type="entry name" value="KU AUTOANTIGEN DNA HELICASE"/>
    <property type="match status" value="1"/>
</dbReference>
<dbReference type="EMBL" id="LXTC01000011">
    <property type="protein sequence ID" value="OBA16966.1"/>
    <property type="molecule type" value="Genomic_DNA"/>
</dbReference>
<dbReference type="AlphaFoldDB" id="A0A1A0GYY6"/>
<name>A0A1A0GYY6_9ASCO</name>
<evidence type="ECO:0000256" key="2">
    <source>
        <dbReference type="ARBA" id="ARBA00012551"/>
    </source>
</evidence>
<dbReference type="GO" id="GO:0000781">
    <property type="term" value="C:chromosome, telomeric region"/>
    <property type="evidence" value="ECO:0007669"/>
    <property type="project" value="UniProtKB-SubCell"/>
</dbReference>
<keyword evidence="5" id="KW-0238">DNA-binding</keyword>
<evidence type="ECO:0000313" key="9">
    <source>
        <dbReference type="Proteomes" id="UP000092555"/>
    </source>
</evidence>
<dbReference type="GO" id="GO:0006303">
    <property type="term" value="P:double-strand break repair via nonhomologous end joining"/>
    <property type="evidence" value="ECO:0007669"/>
    <property type="project" value="InterPro"/>
</dbReference>
<organism evidence="8 9">
    <name type="scientific">Metschnikowia bicuspidata var. bicuspidata NRRL YB-4993</name>
    <dbReference type="NCBI Taxonomy" id="869754"/>
    <lineage>
        <taxon>Eukaryota</taxon>
        <taxon>Fungi</taxon>
        <taxon>Dikarya</taxon>
        <taxon>Ascomycota</taxon>
        <taxon>Saccharomycotina</taxon>
        <taxon>Pichiomycetes</taxon>
        <taxon>Metschnikowiaceae</taxon>
        <taxon>Metschnikowia</taxon>
    </lineage>
</organism>
<dbReference type="Proteomes" id="UP000092555">
    <property type="component" value="Unassembled WGS sequence"/>
</dbReference>
<sequence length="472" mass="51895">MFPESTVVPVAEAATLCWQHPAIRKTRPVALYMGDMRLGSDFARVLDDTSYSARTDDSCVAFRVEVHAAARADTHLLDMHEYLVDSDLSIAKVDQASAHFAWEQGPAPDAKTTGAPPATDTPPATGAPRKVPVALRSLTPAFKFSNFDLVALDPGLQRAAALQLFSALDVFGFIPERRVSPELLTGEALYVTPDKASSVKNTLGFQAFCDALRTRKLAALCRFVRKQEKEVEVGVAYAVRVKSSLGHTSCFVFVRLPYREDEKIGRFPLLSGPADAAEPQPPAAALLMDAFVNEKTYESDHELSEELASHDVALIDNFKVTMKTGDSSKLPRPPVRKGYDPFICSSPSAARHQAHMRQILLRSLGAADWVRHFDNPRFVADNLRGLALSTNFFNLRNCLAVNSQALRPDWLLDLARKSHDSSKRLASELGCTYVRKADSKKAKTQASAAHLRQKGNYGADEGDYDEIPDFGF</sequence>
<dbReference type="GO" id="GO:0003678">
    <property type="term" value="F:DNA helicase activity"/>
    <property type="evidence" value="ECO:0007669"/>
    <property type="project" value="UniProtKB-EC"/>
</dbReference>
<dbReference type="SUPFAM" id="SSF100939">
    <property type="entry name" value="SPOC domain-like"/>
    <property type="match status" value="1"/>
</dbReference>
<comment type="subcellular location">
    <subcellularLocation>
        <location evidence="1">Chromosome</location>
        <location evidence="1">Telomere</location>
    </subcellularLocation>
</comment>
<evidence type="ECO:0000259" key="7">
    <source>
        <dbReference type="Pfam" id="PF02735"/>
    </source>
</evidence>
<dbReference type="OrthoDB" id="30826at2759"/>
<keyword evidence="9" id="KW-1185">Reference proteome</keyword>
<dbReference type="PANTHER" id="PTHR12604:SF4">
    <property type="entry name" value="X-RAY REPAIR CROSS-COMPLEMENTING PROTEIN 5"/>
    <property type="match status" value="1"/>
</dbReference>
<comment type="caution">
    <text evidence="8">The sequence shown here is derived from an EMBL/GenBank/DDBJ whole genome shotgun (WGS) entry which is preliminary data.</text>
</comment>
<feature type="region of interest" description="Disordered" evidence="6">
    <location>
        <begin position="102"/>
        <end position="129"/>
    </location>
</feature>
<feature type="region of interest" description="Disordered" evidence="6">
    <location>
        <begin position="437"/>
        <end position="472"/>
    </location>
</feature>
<dbReference type="RefSeq" id="XP_018709265.1">
    <property type="nucleotide sequence ID" value="XM_018858261.1"/>
</dbReference>
<evidence type="ECO:0000256" key="6">
    <source>
        <dbReference type="SAM" id="MobiDB-lite"/>
    </source>
</evidence>
<dbReference type="EC" id="3.6.4.12" evidence="2"/>
<dbReference type="GeneID" id="30031237"/>
<dbReference type="Gene3D" id="2.40.290.10">
    <property type="match status" value="1"/>
</dbReference>
<gene>
    <name evidence="8" type="ORF">METBIDRAFT_48106</name>
</gene>
<reference evidence="8 9" key="1">
    <citation type="submission" date="2016-05" db="EMBL/GenBank/DDBJ databases">
        <title>Comparative genomics of biotechnologically important yeasts.</title>
        <authorList>
            <consortium name="DOE Joint Genome Institute"/>
            <person name="Riley R."/>
            <person name="Haridas S."/>
            <person name="Wolfe K.H."/>
            <person name="Lopes M.R."/>
            <person name="Hittinger C.T."/>
            <person name="Goker M."/>
            <person name="Salamov A."/>
            <person name="Wisecaver J."/>
            <person name="Long T.M."/>
            <person name="Aerts A.L."/>
            <person name="Barry K."/>
            <person name="Choi C."/>
            <person name="Clum A."/>
            <person name="Coughlan A.Y."/>
            <person name="Deshpande S."/>
            <person name="Douglass A.P."/>
            <person name="Hanson S.J."/>
            <person name="Klenk H.-P."/>
            <person name="LaButti K."/>
            <person name="Lapidus A."/>
            <person name="Lindquist E."/>
            <person name="Lipzen A."/>
            <person name="Meier-kolthoff J.P."/>
            <person name="Ohm R.A."/>
            <person name="Otillar R.P."/>
            <person name="Pangilinan J."/>
            <person name="Peng Y."/>
            <person name="Rokas A."/>
            <person name="Rosa C.A."/>
            <person name="Scheuner C."/>
            <person name="Sibirny A.A."/>
            <person name="Slot J.C."/>
            <person name="Stielow J.B."/>
            <person name="Sun H."/>
            <person name="Kurtzman C.P."/>
            <person name="Blackwell M."/>
            <person name="Grigoriev I.V."/>
            <person name="Jeffries T.W."/>
        </authorList>
    </citation>
    <scope>NUCLEOTIDE SEQUENCE [LARGE SCALE GENOMIC DNA]</scope>
    <source>
        <strain evidence="8 9">NRRL YB-4993</strain>
    </source>
</reference>
<dbReference type="Pfam" id="PF02735">
    <property type="entry name" value="Ku"/>
    <property type="match status" value="1"/>
</dbReference>
<evidence type="ECO:0000313" key="8">
    <source>
        <dbReference type="EMBL" id="OBA16966.1"/>
    </source>
</evidence>
<dbReference type="GO" id="GO:0003690">
    <property type="term" value="F:double-stranded DNA binding"/>
    <property type="evidence" value="ECO:0007669"/>
    <property type="project" value="TreeGrafter"/>
</dbReference>
<dbReference type="InterPro" id="IPR016194">
    <property type="entry name" value="SPOC-like_C_dom_sf"/>
</dbReference>
<dbReference type="GO" id="GO:0000723">
    <property type="term" value="P:telomere maintenance"/>
    <property type="evidence" value="ECO:0007669"/>
    <property type="project" value="TreeGrafter"/>
</dbReference>
<evidence type="ECO:0000256" key="4">
    <source>
        <dbReference type="ARBA" id="ARBA00022895"/>
    </source>
</evidence>
<evidence type="ECO:0000256" key="1">
    <source>
        <dbReference type="ARBA" id="ARBA00004574"/>
    </source>
</evidence>
<dbReference type="STRING" id="869754.A0A1A0GYY6"/>
<evidence type="ECO:0000256" key="3">
    <source>
        <dbReference type="ARBA" id="ARBA00022454"/>
    </source>
</evidence>
<accession>A0A1A0GYY6</accession>
<feature type="compositionally biased region" description="Low complexity" evidence="6">
    <location>
        <begin position="105"/>
        <end position="128"/>
    </location>
</feature>
<dbReference type="InterPro" id="IPR006164">
    <property type="entry name" value="DNA_bd_Ku70/Ku80"/>
</dbReference>
<evidence type="ECO:0000256" key="5">
    <source>
        <dbReference type="ARBA" id="ARBA00023125"/>
    </source>
</evidence>
<feature type="domain" description="Ku" evidence="7">
    <location>
        <begin position="165"/>
        <end position="268"/>
    </location>
</feature>